<proteinExistence type="predicted"/>
<organism evidence="1">
    <name type="scientific">bioreactor metagenome</name>
    <dbReference type="NCBI Taxonomy" id="1076179"/>
    <lineage>
        <taxon>unclassified sequences</taxon>
        <taxon>metagenomes</taxon>
        <taxon>ecological metagenomes</taxon>
    </lineage>
</organism>
<accession>A0A644V8P2</accession>
<evidence type="ECO:0000313" key="1">
    <source>
        <dbReference type="EMBL" id="MPL87726.1"/>
    </source>
</evidence>
<reference evidence="1" key="1">
    <citation type="submission" date="2019-08" db="EMBL/GenBank/DDBJ databases">
        <authorList>
            <person name="Kucharzyk K."/>
            <person name="Murdoch R.W."/>
            <person name="Higgins S."/>
            <person name="Loffler F."/>
        </authorList>
    </citation>
    <scope>NUCLEOTIDE SEQUENCE</scope>
</reference>
<dbReference type="AlphaFoldDB" id="A0A644V8P2"/>
<sequence>MPGPIQFPYWEPNRRPKTGFEVVAVQRQVSGFAANPLPSSGAGKSGEKIVSLVGLSGSGCVRLLLRLLSISYDGSGF</sequence>
<gene>
    <name evidence="1" type="ORF">SDC9_33736</name>
</gene>
<protein>
    <submittedName>
        <fullName evidence="1">Uncharacterized protein</fullName>
    </submittedName>
</protein>
<dbReference type="EMBL" id="VSSQ01000243">
    <property type="protein sequence ID" value="MPL87726.1"/>
    <property type="molecule type" value="Genomic_DNA"/>
</dbReference>
<comment type="caution">
    <text evidence="1">The sequence shown here is derived from an EMBL/GenBank/DDBJ whole genome shotgun (WGS) entry which is preliminary data.</text>
</comment>
<name>A0A644V8P2_9ZZZZ</name>